<feature type="domain" description="N-acetyltransferase" evidence="1">
    <location>
        <begin position="102"/>
        <end position="244"/>
    </location>
</feature>
<dbReference type="Gene3D" id="3.40.630.30">
    <property type="match status" value="1"/>
</dbReference>
<comment type="caution">
    <text evidence="2">The sequence shown here is derived from an EMBL/GenBank/DDBJ whole genome shotgun (WGS) entry which is preliminary data.</text>
</comment>
<organism evidence="2 3">
    <name type="scientific">Cellulomonas phragmiteti</name>
    <dbReference type="NCBI Taxonomy" id="478780"/>
    <lineage>
        <taxon>Bacteria</taxon>
        <taxon>Bacillati</taxon>
        <taxon>Actinomycetota</taxon>
        <taxon>Actinomycetes</taxon>
        <taxon>Micrococcales</taxon>
        <taxon>Cellulomonadaceae</taxon>
        <taxon>Cellulomonas</taxon>
    </lineage>
</organism>
<dbReference type="PROSITE" id="PS51186">
    <property type="entry name" value="GNAT"/>
    <property type="match status" value="1"/>
</dbReference>
<proteinExistence type="predicted"/>
<protein>
    <recommendedName>
        <fullName evidence="1">N-acetyltransferase domain-containing protein</fullName>
    </recommendedName>
</protein>
<dbReference type="EMBL" id="BONP01000026">
    <property type="protein sequence ID" value="GIG41434.1"/>
    <property type="molecule type" value="Genomic_DNA"/>
</dbReference>
<dbReference type="InterPro" id="IPR000182">
    <property type="entry name" value="GNAT_dom"/>
</dbReference>
<dbReference type="Pfam" id="PF00583">
    <property type="entry name" value="Acetyltransf_1"/>
    <property type="match status" value="1"/>
</dbReference>
<evidence type="ECO:0000259" key="1">
    <source>
        <dbReference type="PROSITE" id="PS51186"/>
    </source>
</evidence>
<dbReference type="SUPFAM" id="SSF55729">
    <property type="entry name" value="Acyl-CoA N-acyltransferases (Nat)"/>
    <property type="match status" value="1"/>
</dbReference>
<evidence type="ECO:0000313" key="3">
    <source>
        <dbReference type="Proteomes" id="UP000614741"/>
    </source>
</evidence>
<gene>
    <name evidence="2" type="ORF">Cph01nite_31960</name>
</gene>
<dbReference type="InterPro" id="IPR016181">
    <property type="entry name" value="Acyl_CoA_acyltransferase"/>
</dbReference>
<sequence>MTGGLDPSTEQVVHRVWAERLGVAPRVLATPGPVAIDRPDLTAVVVVRHGETVAVAAPEAALSRLTRLAAPELLDVASLLAALTPLRPSLLGAASLSFGDRRTLVPVPAVAARAAPQSDVDAVVSRCSTEERDESGVLDVDMRWVVSGGGGEPAGVAGYEIWGDGLAHVGVAVAAGSRGQGVGSRVAAAAVKHAVGEGLVPQWRCRLDNVASARTGERLGLVRLGDQLAIDLARSDLEPTRAAG</sequence>
<name>A0ABQ4DQ13_9CELL</name>
<keyword evidence="3" id="KW-1185">Reference proteome</keyword>
<evidence type="ECO:0000313" key="2">
    <source>
        <dbReference type="EMBL" id="GIG41434.1"/>
    </source>
</evidence>
<dbReference type="Proteomes" id="UP000614741">
    <property type="component" value="Unassembled WGS sequence"/>
</dbReference>
<accession>A0ABQ4DQ13</accession>
<reference evidence="2 3" key="1">
    <citation type="submission" date="2021-01" db="EMBL/GenBank/DDBJ databases">
        <title>Whole genome shotgun sequence of Cellulomonas phragmiteti NBRC 110785.</title>
        <authorList>
            <person name="Komaki H."/>
            <person name="Tamura T."/>
        </authorList>
    </citation>
    <scope>NUCLEOTIDE SEQUENCE [LARGE SCALE GENOMIC DNA]</scope>
    <source>
        <strain evidence="2 3">NBRC 110785</strain>
    </source>
</reference>